<reference evidence="1" key="1">
    <citation type="submission" date="2022-10" db="EMBL/GenBank/DDBJ databases">
        <title>Complete Genome of Trichothecium roseum strain YXFP-22015, a Plant Pathogen Isolated from Citrus.</title>
        <authorList>
            <person name="Wang Y."/>
            <person name="Zhu L."/>
        </authorList>
    </citation>
    <scope>NUCLEOTIDE SEQUENCE</scope>
    <source>
        <strain evidence="1">YXFP-22015</strain>
    </source>
</reference>
<dbReference type="EMBL" id="CM047945">
    <property type="protein sequence ID" value="KAI9898766.1"/>
    <property type="molecule type" value="Genomic_DNA"/>
</dbReference>
<evidence type="ECO:0000313" key="2">
    <source>
        <dbReference type="Proteomes" id="UP001163324"/>
    </source>
</evidence>
<comment type="caution">
    <text evidence="1">The sequence shown here is derived from an EMBL/GenBank/DDBJ whole genome shotgun (WGS) entry which is preliminary data.</text>
</comment>
<evidence type="ECO:0000313" key="1">
    <source>
        <dbReference type="EMBL" id="KAI9898766.1"/>
    </source>
</evidence>
<proteinExistence type="predicted"/>
<name>A0ACC0UXB4_9HYPO</name>
<keyword evidence="2" id="KW-1185">Reference proteome</keyword>
<dbReference type="Proteomes" id="UP001163324">
    <property type="component" value="Chromosome 6"/>
</dbReference>
<sequence>MASIARTFIAAKPAAFRMAATPVARSSFRTFTTTRMSLLRKYTKDHEWIDLSADKKSAVVGISDYASHQLGDVVYVELPEDRIGEIIQKGDAIGAVESVKSASDINAPVRLKLIAVNKLLDEKPSIINQVPEDDSHGGGWIAKVELDEDGAKQAEELMDTEAYKAYTEAED</sequence>
<gene>
    <name evidence="1" type="ORF">N3K66_007126</name>
</gene>
<organism evidence="1 2">
    <name type="scientific">Trichothecium roseum</name>
    <dbReference type="NCBI Taxonomy" id="47278"/>
    <lineage>
        <taxon>Eukaryota</taxon>
        <taxon>Fungi</taxon>
        <taxon>Dikarya</taxon>
        <taxon>Ascomycota</taxon>
        <taxon>Pezizomycotina</taxon>
        <taxon>Sordariomycetes</taxon>
        <taxon>Hypocreomycetidae</taxon>
        <taxon>Hypocreales</taxon>
        <taxon>Hypocreales incertae sedis</taxon>
        <taxon>Trichothecium</taxon>
    </lineage>
</organism>
<protein>
    <submittedName>
        <fullName evidence="1">Uncharacterized protein</fullName>
    </submittedName>
</protein>
<accession>A0ACC0UXB4</accession>